<keyword evidence="2" id="KW-0813">Transport</keyword>
<evidence type="ECO:0000256" key="2">
    <source>
        <dbReference type="ARBA" id="ARBA00022448"/>
    </source>
</evidence>
<reference evidence="6" key="1">
    <citation type="submission" date="2021-01" db="EMBL/GenBank/DDBJ databases">
        <title>Whole genome shotgun sequence of Rhizocola hellebori NBRC 109834.</title>
        <authorList>
            <person name="Komaki H."/>
            <person name="Tamura T."/>
        </authorList>
    </citation>
    <scope>NUCLEOTIDE SEQUENCE</scope>
    <source>
        <strain evidence="6">NBRC 109834</strain>
    </source>
</reference>
<dbReference type="Proteomes" id="UP000612899">
    <property type="component" value="Unassembled WGS sequence"/>
</dbReference>
<proteinExistence type="inferred from homology"/>
<keyword evidence="7" id="KW-1185">Reference proteome</keyword>
<dbReference type="InterPro" id="IPR003439">
    <property type="entry name" value="ABC_transporter-like_ATP-bd"/>
</dbReference>
<evidence type="ECO:0000313" key="6">
    <source>
        <dbReference type="EMBL" id="GIH03582.1"/>
    </source>
</evidence>
<dbReference type="EMBL" id="BONY01000008">
    <property type="protein sequence ID" value="GIH03582.1"/>
    <property type="molecule type" value="Genomic_DNA"/>
</dbReference>
<evidence type="ECO:0000256" key="3">
    <source>
        <dbReference type="ARBA" id="ARBA00022741"/>
    </source>
</evidence>
<dbReference type="PROSITE" id="PS50893">
    <property type="entry name" value="ABC_TRANSPORTER_2"/>
    <property type="match status" value="1"/>
</dbReference>
<dbReference type="Pfam" id="PF00005">
    <property type="entry name" value="ABC_tran"/>
    <property type="match status" value="1"/>
</dbReference>
<evidence type="ECO:0000259" key="5">
    <source>
        <dbReference type="PROSITE" id="PS50893"/>
    </source>
</evidence>
<protein>
    <submittedName>
        <fullName evidence="6">ABC transporter</fullName>
    </submittedName>
</protein>
<comment type="caution">
    <text evidence="6">The sequence shown here is derived from an EMBL/GenBank/DDBJ whole genome shotgun (WGS) entry which is preliminary data.</text>
</comment>
<dbReference type="GO" id="GO:0005524">
    <property type="term" value="F:ATP binding"/>
    <property type="evidence" value="ECO:0007669"/>
    <property type="project" value="UniProtKB-KW"/>
</dbReference>
<comment type="similarity">
    <text evidence="1">Belongs to the ABC transporter superfamily.</text>
</comment>
<dbReference type="SUPFAM" id="SSF52540">
    <property type="entry name" value="P-loop containing nucleoside triphosphate hydrolases"/>
    <property type="match status" value="1"/>
</dbReference>
<dbReference type="GO" id="GO:0016887">
    <property type="term" value="F:ATP hydrolysis activity"/>
    <property type="evidence" value="ECO:0007669"/>
    <property type="project" value="InterPro"/>
</dbReference>
<organism evidence="6 7">
    <name type="scientific">Rhizocola hellebori</name>
    <dbReference type="NCBI Taxonomy" id="1392758"/>
    <lineage>
        <taxon>Bacteria</taxon>
        <taxon>Bacillati</taxon>
        <taxon>Actinomycetota</taxon>
        <taxon>Actinomycetes</taxon>
        <taxon>Micromonosporales</taxon>
        <taxon>Micromonosporaceae</taxon>
        <taxon>Rhizocola</taxon>
    </lineage>
</organism>
<dbReference type="InterPro" id="IPR027417">
    <property type="entry name" value="P-loop_NTPase"/>
</dbReference>
<dbReference type="AlphaFoldDB" id="A0A8J3VES7"/>
<dbReference type="InterPro" id="IPR003593">
    <property type="entry name" value="AAA+_ATPase"/>
</dbReference>
<dbReference type="PANTHER" id="PTHR43335">
    <property type="entry name" value="ABC TRANSPORTER, ATP-BINDING PROTEIN"/>
    <property type="match status" value="1"/>
</dbReference>
<dbReference type="Gene3D" id="3.40.50.300">
    <property type="entry name" value="P-loop containing nucleotide triphosphate hydrolases"/>
    <property type="match status" value="1"/>
</dbReference>
<name>A0A8J3VES7_9ACTN</name>
<gene>
    <name evidence="6" type="ORF">Rhe02_16490</name>
</gene>
<sequence>MEAVGLTKRYGGRTAVDEVSFSVSRGEVLGLLGPNGAGKTTAIRLLTTMLTPSSGQFRVAGVDCGKPNDIRRRIGVLPESAGYPEHHSGSEYLLYHARLFGLNRTDAAGTTERLLAEVGLADRASSAIATYSRGMRQRLGIARALVNDPAVVFFDEPTLGLDPAGQRQVLGIICDIAQRRGAAVVLSTHALTEVEDVCTSVLILRQGTVLAAGTVAEVIGTVAAQPTAQLRVPSDMIARAAESLASAPGLQLETTADTLRITLAPGGDGHVPDTNAVLRAVLDAAIPVLSFDLEGTRLSDAFLAMTSQEPR</sequence>
<evidence type="ECO:0000256" key="1">
    <source>
        <dbReference type="ARBA" id="ARBA00005417"/>
    </source>
</evidence>
<keyword evidence="3" id="KW-0547">Nucleotide-binding</keyword>
<feature type="domain" description="ABC transporter" evidence="5">
    <location>
        <begin position="1"/>
        <end position="231"/>
    </location>
</feature>
<evidence type="ECO:0000313" key="7">
    <source>
        <dbReference type="Proteomes" id="UP000612899"/>
    </source>
</evidence>
<dbReference type="SMART" id="SM00382">
    <property type="entry name" value="AAA"/>
    <property type="match status" value="1"/>
</dbReference>
<accession>A0A8J3VES7</accession>
<keyword evidence="4" id="KW-0067">ATP-binding</keyword>
<evidence type="ECO:0000256" key="4">
    <source>
        <dbReference type="ARBA" id="ARBA00022840"/>
    </source>
</evidence>